<dbReference type="Proteomes" id="UP001165583">
    <property type="component" value="Unassembled WGS sequence"/>
</dbReference>
<dbReference type="InterPro" id="IPR013974">
    <property type="entry name" value="SAF"/>
</dbReference>
<dbReference type="Pfam" id="PF16976">
    <property type="entry name" value="RcpC"/>
    <property type="match status" value="1"/>
</dbReference>
<keyword evidence="1" id="KW-0812">Transmembrane</keyword>
<feature type="transmembrane region" description="Helical" evidence="1">
    <location>
        <begin position="6"/>
        <end position="27"/>
    </location>
</feature>
<name>A0ABT2I5H3_9SPHN</name>
<keyword evidence="1" id="KW-1133">Transmembrane helix</keyword>
<dbReference type="InterPro" id="IPR017592">
    <property type="entry name" value="Pilus_assmbl_Flp-typ_CpaB"/>
</dbReference>
<proteinExistence type="predicted"/>
<evidence type="ECO:0000256" key="1">
    <source>
        <dbReference type="SAM" id="Phobius"/>
    </source>
</evidence>
<accession>A0ABT2I5H3</accession>
<dbReference type="EMBL" id="JANZXA010000006">
    <property type="protein sequence ID" value="MCT2400058.1"/>
    <property type="molecule type" value="Genomic_DNA"/>
</dbReference>
<keyword evidence="1" id="KW-0472">Membrane</keyword>
<keyword evidence="4" id="KW-1185">Reference proteome</keyword>
<evidence type="ECO:0000313" key="4">
    <source>
        <dbReference type="Proteomes" id="UP001165583"/>
    </source>
</evidence>
<dbReference type="CDD" id="cd11614">
    <property type="entry name" value="SAF_CpaB_FlgA_like"/>
    <property type="match status" value="1"/>
</dbReference>
<dbReference type="SMART" id="SM00858">
    <property type="entry name" value="SAF"/>
    <property type="match status" value="1"/>
</dbReference>
<sequence length="294" mass="31536">MASRNIIILAVAAALGLLAIFLINSWFTSVDVQQEKKAQANDMVRVVVARQELQFGSKLTPENLRLVSWPRDSVPVGAFDSVDKLVAGNHVALRPITIGEPVLADRVSGVNGRATISANIPKDLRAVSIPITAVTGVSGFVTSGDVVDIMLTRQLPGNDGGPQNKMTSVLLENVQVIGINQRSSENETEPMVGDTATVLVDQYGAQRLVLAQQTGTLSLALRNVEDQSVGQTRAVTARDLGAFRSGAAPVRFAASRRTVRSRTPRPPASVARPIMTVVRGTEQSDYEVKRYAGW</sequence>
<dbReference type="Pfam" id="PF08666">
    <property type="entry name" value="SAF"/>
    <property type="match status" value="1"/>
</dbReference>
<gene>
    <name evidence="3" type="primary">cpaB</name>
    <name evidence="3" type="ORF">NZK81_10885</name>
</gene>
<reference evidence="3" key="1">
    <citation type="submission" date="2022-09" db="EMBL/GenBank/DDBJ databases">
        <title>Novosphingobium sp. Nov., a polycyclic aromatic hydrocarbon-degrading bacterium isolated form mangrove sediments in HongKong.</title>
        <authorList>
            <person name="Hu Z."/>
        </authorList>
    </citation>
    <scope>NUCLEOTIDE SEQUENCE</scope>
    <source>
        <strain evidence="3">HK4-1</strain>
    </source>
</reference>
<evidence type="ECO:0000259" key="2">
    <source>
        <dbReference type="SMART" id="SM00858"/>
    </source>
</evidence>
<dbReference type="InterPro" id="IPR031571">
    <property type="entry name" value="RcpC_dom"/>
</dbReference>
<evidence type="ECO:0000313" key="3">
    <source>
        <dbReference type="EMBL" id="MCT2400058.1"/>
    </source>
</evidence>
<dbReference type="NCBIfam" id="TIGR03177">
    <property type="entry name" value="pilus_cpaB"/>
    <property type="match status" value="1"/>
</dbReference>
<organism evidence="3 4">
    <name type="scientific">Novosphingobium mangrovi</name>
    <name type="common">ex Huang et al. 2023</name>
    <dbReference type="NCBI Taxonomy" id="2976432"/>
    <lineage>
        <taxon>Bacteria</taxon>
        <taxon>Pseudomonadati</taxon>
        <taxon>Pseudomonadota</taxon>
        <taxon>Alphaproteobacteria</taxon>
        <taxon>Sphingomonadales</taxon>
        <taxon>Sphingomonadaceae</taxon>
        <taxon>Novosphingobium</taxon>
    </lineage>
</organism>
<feature type="domain" description="SAF" evidence="2">
    <location>
        <begin position="44"/>
        <end position="108"/>
    </location>
</feature>
<dbReference type="RefSeq" id="WP_260046156.1">
    <property type="nucleotide sequence ID" value="NZ_JANZXA010000006.1"/>
</dbReference>
<comment type="caution">
    <text evidence="3">The sequence shown here is derived from an EMBL/GenBank/DDBJ whole genome shotgun (WGS) entry which is preliminary data.</text>
</comment>
<protein>
    <submittedName>
        <fullName evidence="3">Flp pilus assembly protein CpaB</fullName>
    </submittedName>
</protein>